<keyword evidence="4" id="KW-0653">Protein transport</keyword>
<evidence type="ECO:0000256" key="1">
    <source>
        <dbReference type="ARBA" id="ARBA00004240"/>
    </source>
</evidence>
<reference evidence="6 7" key="1">
    <citation type="submission" date="2016-03" db="EMBL/GenBank/DDBJ databases">
        <title>How can Kluyveromyces marxianus grow so fast - potential evolutionary course in Saccharomyces Complex revealed by comparative genomics.</title>
        <authorList>
            <person name="Mo W."/>
            <person name="Lu W."/>
            <person name="Yang X."/>
            <person name="Qi J."/>
            <person name="Lv H."/>
        </authorList>
    </citation>
    <scope>NUCLEOTIDE SEQUENCE [LARGE SCALE GENOMIC DNA]</scope>
    <source>
        <strain evidence="6 7">FIM1</strain>
    </source>
</reference>
<organism evidence="6 7">
    <name type="scientific">Kluyveromyces marxianus</name>
    <name type="common">Yeast</name>
    <name type="synonym">Candida kefyr</name>
    <dbReference type="NCBI Taxonomy" id="4911"/>
    <lineage>
        <taxon>Eukaryota</taxon>
        <taxon>Fungi</taxon>
        <taxon>Dikarya</taxon>
        <taxon>Ascomycota</taxon>
        <taxon>Saccharomycotina</taxon>
        <taxon>Saccharomycetes</taxon>
        <taxon>Saccharomycetales</taxon>
        <taxon>Saccharomycetaceae</taxon>
        <taxon>Kluyveromyces</taxon>
    </lineage>
</organism>
<keyword evidence="7" id="KW-1185">Reference proteome</keyword>
<proteinExistence type="predicted"/>
<reference evidence="6 7" key="2">
    <citation type="submission" date="2019-11" db="EMBL/GenBank/DDBJ databases">
        <authorList>
            <person name="Lu H."/>
        </authorList>
    </citation>
    <scope>NUCLEOTIDE SEQUENCE [LARGE SCALE GENOMIC DNA]</scope>
    <source>
        <strain evidence="6 7">FIM1</strain>
    </source>
</reference>
<evidence type="ECO:0000313" key="7">
    <source>
        <dbReference type="Proteomes" id="UP000422736"/>
    </source>
</evidence>
<accession>A0ABX6EW11</accession>
<evidence type="ECO:0000256" key="4">
    <source>
        <dbReference type="ARBA" id="ARBA00022927"/>
    </source>
</evidence>
<feature type="domain" description="Sec39" evidence="5">
    <location>
        <begin position="6"/>
        <end position="224"/>
    </location>
</feature>
<dbReference type="EMBL" id="CP015058">
    <property type="protein sequence ID" value="QGN16550.1"/>
    <property type="molecule type" value="Genomic_DNA"/>
</dbReference>
<dbReference type="Pfam" id="PF08314">
    <property type="entry name" value="Sec39"/>
    <property type="match status" value="2"/>
</dbReference>
<dbReference type="PANTHER" id="PTHR40787:SF3">
    <property type="entry name" value="PROTEIN TRANSPORT PROTEIN SEC39"/>
    <property type="match status" value="1"/>
</dbReference>
<evidence type="ECO:0000256" key="3">
    <source>
        <dbReference type="ARBA" id="ARBA00022824"/>
    </source>
</evidence>
<feature type="domain" description="Sec39" evidence="5">
    <location>
        <begin position="360"/>
        <end position="645"/>
    </location>
</feature>
<sequence length="677" mass="77621">MNPQLYLCASVFSTRGDSERVSRVLRAIRSDHDDDRIAILKLISVLWPEMDDPMKLAFVWDASESNGTDDENDLLISLIQEDTLLTAIVEMDIDTITIRMNTVSSFIEEKLGKFGLEFGSDSMMEDFLRARTLVVNSVNKDALCTVDLLQQSHKDSLKSWIEGTLKPLAHLNRRLDPGSKLSIYELESLSIQDVVATMWDLPVKEPSVVRSMMLYELKPYLEERKTYEPFYQVIFNEANFPLDTFDNFQIFKFLSNNPLIDDTKFKTTKWEIIYNHCINLRNIPLPNMLFELESIIKSFGDDSQIYSGMSLKQWLINIRFMNAMDIKDLKSLKQLKNEDSLAQASYFSMIAQNMFQGRIGIETVQSILEFIDSSILFDKLSVDVQTSIVLETLLKHGNFDVLEQFASSSGIKIADRVIIQHFWRFFNAASSASRSDINLKNAGRTLNLLNDKNANSNLFDILALVNRLSHYSLSFKRGVPFRPVHLLEFKSNPMEIIEKLLDLNPKLRKDIDTTFALLQEIYGVLKIKPSDNNFTKEFSKLLAEHINNSLANGDFNFAFDQALKLVDRPGASDHWVTIFQVGKYIDPNWIDGETPTEIIYLQLGILSKLLHVCPEKEYEVIVSQWSSLELELSTRNLISDKYSLENYQRSNDNFMNDVSTNVGNFLSGKFQWNLGSS</sequence>
<evidence type="ECO:0000313" key="6">
    <source>
        <dbReference type="EMBL" id="QGN16550.1"/>
    </source>
</evidence>
<gene>
    <name evidence="6" type="primary">SEC39</name>
    <name evidence="6" type="ORF">FIM1_3264</name>
</gene>
<dbReference type="InterPro" id="IPR013244">
    <property type="entry name" value="Sec39_domain"/>
</dbReference>
<dbReference type="Proteomes" id="UP000422736">
    <property type="component" value="Chromosome 5"/>
</dbReference>
<keyword evidence="2" id="KW-0813">Transport</keyword>
<name>A0ABX6EW11_KLUMA</name>
<evidence type="ECO:0000259" key="5">
    <source>
        <dbReference type="Pfam" id="PF08314"/>
    </source>
</evidence>
<dbReference type="PANTHER" id="PTHR40787">
    <property type="entry name" value="SECRETED PROTEIN"/>
    <property type="match status" value="1"/>
</dbReference>
<keyword evidence="3" id="KW-0256">Endoplasmic reticulum</keyword>
<comment type="subcellular location">
    <subcellularLocation>
        <location evidence="1">Endoplasmic reticulum</location>
    </subcellularLocation>
</comment>
<evidence type="ECO:0000256" key="2">
    <source>
        <dbReference type="ARBA" id="ARBA00022448"/>
    </source>
</evidence>
<protein>
    <submittedName>
        <fullName evidence="6">Protein transport protein SEC39</fullName>
    </submittedName>
</protein>